<dbReference type="InterPro" id="IPR045857">
    <property type="entry name" value="O16G_dom_2"/>
</dbReference>
<dbReference type="CDD" id="cd11356">
    <property type="entry name" value="AmyAc_Sucrose_phosphorylase-like_1"/>
    <property type="match status" value="1"/>
</dbReference>
<dbReference type="Gene3D" id="3.90.400.10">
    <property type="entry name" value="Oligo-1,6-glucosidase, Domain 2"/>
    <property type="match status" value="1"/>
</dbReference>
<dbReference type="InterPro" id="IPR017853">
    <property type="entry name" value="GH"/>
</dbReference>
<reference evidence="5 6" key="1">
    <citation type="submission" date="2011-05" db="EMBL/GenBank/DDBJ databases">
        <title>Complete sequence of Thioalkalimicrobium cyclicum ALM1.</title>
        <authorList>
            <consortium name="US DOE Joint Genome Institute"/>
            <person name="Lucas S."/>
            <person name="Han J."/>
            <person name="Lapidus A."/>
            <person name="Cheng J.-F."/>
            <person name="Goodwin L."/>
            <person name="Pitluck S."/>
            <person name="Peters L."/>
            <person name="Mikhailova N."/>
            <person name="Davenport K."/>
            <person name="Han C."/>
            <person name="Tapia R."/>
            <person name="Land M."/>
            <person name="Hauser L."/>
            <person name="Kyrpides N."/>
            <person name="Ivanova N."/>
            <person name="Pagani I."/>
            <person name="Kappler U."/>
            <person name="Woyke T."/>
        </authorList>
    </citation>
    <scope>NUCLEOTIDE SEQUENCE [LARGE SCALE GENOMIC DNA]</scope>
    <source>
        <strain evidence="6">DSM 14477 / JCM 11371 / ALM1</strain>
    </source>
</reference>
<evidence type="ECO:0000313" key="5">
    <source>
        <dbReference type="EMBL" id="AEG32333.1"/>
    </source>
</evidence>
<sequence length="606" mass="68925">MSSLDPHLAQILARLQRLYPMEQAHACFEQLCNAMQTSRSRLATSDNSEQVQQSSPSWSQQDVVLISYGDSIYDASAGMPLQVLDAFLQKHVQDAISHVHLLPFFPYSSDDGFSVIDYLQVDPDLGDWADIAALHKRYKLMFDYVLNHVSRESLWFTDFKANVAPFNQFFIEVDPSTDVSMVVRPRNTPLLVPAYTHAGRKWVWATFSADQIDLNFENPAVLLKMLEVLLFYIEQGAEIVRLDAVAFLWKVLGTPSIHLPQTHEVVKMIRDVMAWVSPNSLVLTETNVPHQENVSYFGAGDEAHLVYQFSLAPLVLHALYRGDGNYLTAWAQDLAAPPPGCNYLNFTASHDGIGLRPVEGLLPEREIEDLIAGMHRQGGYVSMRSRPDGTQSPYEINISLFSAFRETCHGLGPDQWQVDRFICSQLIMLSLQGIPALYIHSLLATVNDQEGVERTGRTRSINRRKWERPYLEALLAREHSPNAKVLKRLVAVLKRRKKHRAFHPDTRQQVLDLGPAFFALWRGLEELKFPLLAVFNLTNDFQNFDLVHQLADLPMVASQNDQWVNLLDQQTYDTAENQLLMAPYQVLWLMPAQIDDVNPLWAMQTD</sequence>
<evidence type="ECO:0000256" key="2">
    <source>
        <dbReference type="ARBA" id="ARBA00022679"/>
    </source>
</evidence>
<evidence type="ECO:0000256" key="3">
    <source>
        <dbReference type="PIRSR" id="PIRSR003059-2"/>
    </source>
</evidence>
<feature type="domain" description="Glycosyl hydrolase family 13 catalytic" evidence="4">
    <location>
        <begin position="82"/>
        <end position="432"/>
    </location>
</feature>
<dbReference type="GO" id="GO:0005975">
    <property type="term" value="P:carbohydrate metabolic process"/>
    <property type="evidence" value="ECO:0007669"/>
    <property type="project" value="InterPro"/>
</dbReference>
<dbReference type="HOGENOM" id="CLU_021358_0_0_6"/>
<dbReference type="InterPro" id="IPR013780">
    <property type="entry name" value="Glyco_hydro_b"/>
</dbReference>
<keyword evidence="1 5" id="KW-0328">Glycosyltransferase</keyword>
<gene>
    <name evidence="5" type="ordered locus">Thicy_1575</name>
</gene>
<keyword evidence="2 5" id="KW-0808">Transferase</keyword>
<protein>
    <submittedName>
        <fullName evidence="5">Sucrose phosphorylase</fullName>
        <ecNumber evidence="5">2.4.1.7</ecNumber>
    </submittedName>
</protein>
<dbReference type="GO" id="GO:0009018">
    <property type="term" value="F:sucrose phosphorylase activity"/>
    <property type="evidence" value="ECO:0007669"/>
    <property type="project" value="UniProtKB-EC"/>
</dbReference>
<dbReference type="EC" id="2.4.1.7" evidence="5"/>
<dbReference type="PANTHER" id="PTHR38784:SF1">
    <property type="entry name" value="SUCROSE PHOSPHORYLASE"/>
    <property type="match status" value="1"/>
</dbReference>
<evidence type="ECO:0000313" key="6">
    <source>
        <dbReference type="Proteomes" id="UP000009232"/>
    </source>
</evidence>
<dbReference type="InterPro" id="IPR016377">
    <property type="entry name" value="Sucrose_GGa_phosphorylase-rel"/>
</dbReference>
<dbReference type="InterPro" id="IPR006047">
    <property type="entry name" value="GH13_cat_dom"/>
</dbReference>
<dbReference type="Gene3D" id="2.60.40.1180">
    <property type="entry name" value="Golgi alpha-mannosidase II"/>
    <property type="match status" value="1"/>
</dbReference>
<dbReference type="SMART" id="SM00642">
    <property type="entry name" value="Aamy"/>
    <property type="match status" value="1"/>
</dbReference>
<organism evidence="5 6">
    <name type="scientific">Thiomicrospira cyclica (strain DSM 14477 / JCM 11371 / ALM1)</name>
    <name type="common">Thioalkalimicrobium cyclicum</name>
    <dbReference type="NCBI Taxonomy" id="717773"/>
    <lineage>
        <taxon>Bacteria</taxon>
        <taxon>Pseudomonadati</taxon>
        <taxon>Pseudomonadota</taxon>
        <taxon>Gammaproteobacteria</taxon>
        <taxon>Thiotrichales</taxon>
        <taxon>Piscirickettsiaceae</taxon>
        <taxon>Thiomicrospira</taxon>
    </lineage>
</organism>
<dbReference type="Pfam" id="PF00128">
    <property type="entry name" value="Alpha-amylase"/>
    <property type="match status" value="1"/>
</dbReference>
<dbReference type="eggNOG" id="COG0366">
    <property type="taxonomic scope" value="Bacteria"/>
</dbReference>
<feature type="binding site" evidence="3">
    <location>
        <position position="110"/>
    </location>
    <ligand>
        <name>substrate</name>
    </ligand>
</feature>
<proteinExistence type="predicted"/>
<dbReference type="OrthoDB" id="9805159at2"/>
<dbReference type="InterPro" id="IPR033746">
    <property type="entry name" value="GGa_phosphorylase"/>
</dbReference>
<dbReference type="Proteomes" id="UP000009232">
    <property type="component" value="Chromosome"/>
</dbReference>
<feature type="binding site" evidence="3">
    <location>
        <position position="148"/>
    </location>
    <ligand>
        <name>substrate</name>
    </ligand>
</feature>
<dbReference type="SUPFAM" id="SSF51445">
    <property type="entry name" value="(Trans)glycosidases"/>
    <property type="match status" value="1"/>
</dbReference>
<dbReference type="Gene3D" id="3.20.20.80">
    <property type="entry name" value="Glycosidases"/>
    <property type="match status" value="1"/>
</dbReference>
<dbReference type="EMBL" id="CP002776">
    <property type="protein sequence ID" value="AEG32333.1"/>
    <property type="molecule type" value="Genomic_DNA"/>
</dbReference>
<dbReference type="PANTHER" id="PTHR38784">
    <property type="entry name" value="SUCROSE PHOSPHORYLASE"/>
    <property type="match status" value="1"/>
</dbReference>
<name>F6DB00_THICA</name>
<dbReference type="RefSeq" id="WP_013836106.1">
    <property type="nucleotide sequence ID" value="NC_015581.1"/>
</dbReference>
<evidence type="ECO:0000259" key="4">
    <source>
        <dbReference type="SMART" id="SM00642"/>
    </source>
</evidence>
<feature type="binding site" evidence="3">
    <location>
        <begin position="241"/>
        <end position="243"/>
    </location>
    <ligand>
        <name>substrate</name>
    </ligand>
</feature>
<evidence type="ECO:0000256" key="1">
    <source>
        <dbReference type="ARBA" id="ARBA00022676"/>
    </source>
</evidence>
<feature type="binding site" evidence="3">
    <location>
        <position position="459"/>
    </location>
    <ligand>
        <name>substrate</name>
    </ligand>
</feature>
<dbReference type="PIRSF" id="PIRSF003059">
    <property type="entry name" value="Sucrose_phosphorylase"/>
    <property type="match status" value="1"/>
</dbReference>
<accession>F6DB00</accession>
<dbReference type="STRING" id="717773.Thicy_1575"/>
<dbReference type="KEGG" id="tcy:Thicy_1575"/>
<dbReference type="AlphaFoldDB" id="F6DB00"/>
<keyword evidence="6" id="KW-1185">Reference proteome</keyword>
<feature type="binding site" evidence="3">
    <location>
        <begin position="350"/>
        <end position="351"/>
    </location>
    <ligand>
        <name>substrate</name>
    </ligand>
</feature>